<evidence type="ECO:0000259" key="9">
    <source>
        <dbReference type="Pfam" id="PF00324"/>
    </source>
</evidence>
<feature type="domain" description="Amino acid permease/ SLC12A" evidence="9">
    <location>
        <begin position="105"/>
        <end position="348"/>
    </location>
</feature>
<evidence type="ECO:0000259" key="10">
    <source>
        <dbReference type="Pfam" id="PF03522"/>
    </source>
</evidence>
<dbReference type="GO" id="GO:0006884">
    <property type="term" value="P:cell volume homeostasis"/>
    <property type="evidence" value="ECO:0007669"/>
    <property type="project" value="TreeGrafter"/>
</dbReference>
<dbReference type="GO" id="GO:0055075">
    <property type="term" value="P:potassium ion homeostasis"/>
    <property type="evidence" value="ECO:0007669"/>
    <property type="project" value="TreeGrafter"/>
</dbReference>
<feature type="transmembrane region" description="Helical" evidence="8">
    <location>
        <begin position="244"/>
        <end position="265"/>
    </location>
</feature>
<evidence type="ECO:0000313" key="11">
    <source>
        <dbReference type="EMBL" id="CAF0956086.1"/>
    </source>
</evidence>
<evidence type="ECO:0000256" key="4">
    <source>
        <dbReference type="ARBA" id="ARBA00022448"/>
    </source>
</evidence>
<feature type="domain" description="Amino acid permease/ SLC12A" evidence="9">
    <location>
        <begin position="366"/>
        <end position="614"/>
    </location>
</feature>
<comment type="similarity">
    <text evidence="2">Belongs to the SLC12A transporter family.</text>
</comment>
<feature type="transmembrane region" description="Helical" evidence="8">
    <location>
        <begin position="495"/>
        <end position="517"/>
    </location>
</feature>
<reference evidence="12" key="1">
    <citation type="submission" date="2021-02" db="EMBL/GenBank/DDBJ databases">
        <authorList>
            <person name="Nowell W R."/>
        </authorList>
    </citation>
    <scope>NUCLEOTIDE SEQUENCE</scope>
</reference>
<evidence type="ECO:0000256" key="6">
    <source>
        <dbReference type="ARBA" id="ARBA00022989"/>
    </source>
</evidence>
<feature type="transmembrane region" description="Helical" evidence="8">
    <location>
        <begin position="418"/>
        <end position="440"/>
    </location>
</feature>
<feature type="transmembrane region" description="Helical" evidence="8">
    <location>
        <begin position="378"/>
        <end position="398"/>
    </location>
</feature>
<feature type="transmembrane region" description="Helical" evidence="8">
    <location>
        <begin position="326"/>
        <end position="344"/>
    </location>
</feature>
<dbReference type="GO" id="GO:0015379">
    <property type="term" value="F:potassium:chloride symporter activity"/>
    <property type="evidence" value="ECO:0007669"/>
    <property type="project" value="TreeGrafter"/>
</dbReference>
<dbReference type="AlphaFoldDB" id="A0A814N724"/>
<comment type="subcellular location">
    <subcellularLocation>
        <location evidence="1">Membrane</location>
        <topology evidence="1">Multi-pass membrane protein</topology>
    </subcellularLocation>
</comment>
<proteinExistence type="inferred from homology"/>
<feature type="domain" description="SLC12A transporter C-terminal" evidence="10">
    <location>
        <begin position="864"/>
        <end position="1021"/>
    </location>
</feature>
<comment type="caution">
    <text evidence="12">The sequence shown here is derived from an EMBL/GenBank/DDBJ whole genome shotgun (WGS) entry which is preliminary data.</text>
</comment>
<dbReference type="FunFam" id="1.20.1740.10:FF:000013">
    <property type="entry name" value="Solute carrier family 12 member"/>
    <property type="match status" value="1"/>
</dbReference>
<keyword evidence="5 8" id="KW-0812">Transmembrane</keyword>
<protein>
    <recommendedName>
        <fullName evidence="3">Solute carrier family 12 member 9</fullName>
    </recommendedName>
</protein>
<evidence type="ECO:0000256" key="3">
    <source>
        <dbReference type="ARBA" id="ARBA00019359"/>
    </source>
</evidence>
<dbReference type="OrthoDB" id="2020542at2759"/>
<dbReference type="Pfam" id="PF03522">
    <property type="entry name" value="SLC12"/>
    <property type="match status" value="2"/>
</dbReference>
<keyword evidence="6 8" id="KW-1133">Transmembrane helix</keyword>
<organism evidence="12 13">
    <name type="scientific">Adineta ricciae</name>
    <name type="common">Rotifer</name>
    <dbReference type="NCBI Taxonomy" id="249248"/>
    <lineage>
        <taxon>Eukaryota</taxon>
        <taxon>Metazoa</taxon>
        <taxon>Spiralia</taxon>
        <taxon>Gnathifera</taxon>
        <taxon>Rotifera</taxon>
        <taxon>Eurotatoria</taxon>
        <taxon>Bdelloidea</taxon>
        <taxon>Adinetida</taxon>
        <taxon>Adinetidae</taxon>
        <taxon>Adineta</taxon>
    </lineage>
</organism>
<dbReference type="PANTHER" id="PTHR11827:SF72">
    <property type="entry name" value="GH08340P"/>
    <property type="match status" value="1"/>
</dbReference>
<feature type="domain" description="SLC12A transporter C-terminal" evidence="10">
    <location>
        <begin position="625"/>
        <end position="711"/>
    </location>
</feature>
<dbReference type="GO" id="GO:0055064">
    <property type="term" value="P:chloride ion homeostasis"/>
    <property type="evidence" value="ECO:0007669"/>
    <property type="project" value="TreeGrafter"/>
</dbReference>
<dbReference type="Pfam" id="PF00324">
    <property type="entry name" value="AA_permease"/>
    <property type="match status" value="2"/>
</dbReference>
<accession>A0A814N724</accession>
<dbReference type="Proteomes" id="UP000663828">
    <property type="component" value="Unassembled WGS sequence"/>
</dbReference>
<evidence type="ECO:0000256" key="1">
    <source>
        <dbReference type="ARBA" id="ARBA00004141"/>
    </source>
</evidence>
<dbReference type="EMBL" id="CAJNOR010001166">
    <property type="protein sequence ID" value="CAF1089287.1"/>
    <property type="molecule type" value="Genomic_DNA"/>
</dbReference>
<dbReference type="InterPro" id="IPR018491">
    <property type="entry name" value="SLC12_C"/>
</dbReference>
<evidence type="ECO:0000256" key="8">
    <source>
        <dbReference type="SAM" id="Phobius"/>
    </source>
</evidence>
<name>A0A814N724_ADIRI</name>
<feature type="transmembrane region" description="Helical" evidence="8">
    <location>
        <begin position="216"/>
        <end position="237"/>
    </location>
</feature>
<keyword evidence="4" id="KW-0813">Transport</keyword>
<feature type="transmembrane region" description="Helical" evidence="8">
    <location>
        <begin position="538"/>
        <end position="567"/>
    </location>
</feature>
<feature type="transmembrane region" description="Helical" evidence="8">
    <location>
        <begin position="472"/>
        <end position="489"/>
    </location>
</feature>
<evidence type="ECO:0000256" key="5">
    <source>
        <dbReference type="ARBA" id="ARBA00022692"/>
    </source>
</evidence>
<feature type="transmembrane region" description="Helical" evidence="8">
    <location>
        <begin position="129"/>
        <end position="151"/>
    </location>
</feature>
<dbReference type="InterPro" id="IPR004842">
    <property type="entry name" value="SLC12A_fam"/>
</dbReference>
<dbReference type="Proteomes" id="UP000663852">
    <property type="component" value="Unassembled WGS sequence"/>
</dbReference>
<dbReference type="EMBL" id="CAJNOJ010000048">
    <property type="protein sequence ID" value="CAF0956086.1"/>
    <property type="molecule type" value="Genomic_DNA"/>
</dbReference>
<evidence type="ECO:0000256" key="7">
    <source>
        <dbReference type="ARBA" id="ARBA00023136"/>
    </source>
</evidence>
<sequence length="1029" mass="114570">MNGFNRIRATLRHTLFSNDSSSSPTMARREDFPILNRHLSSYERFDLSTGGQGASSTSFHNINPLNTSSSHVPIIETTSDGVEFLPNNAKRTLRTIPGVFCPIALSMFSISLFMRMGFVVANAGVLQTLLQFGLCFIILFCTLLSVCALATNGAIEGGGVYHMISRALGPEFGGSIGVLFFFANVIGNGQSVAALVEAIVASFGPGSKANAFEDSHWWRILYGTFINIISLVTCLLGSSLFSMATFFIFILVSFVYLMVVVSFFVKSPLQVLIPKVNTYVYDQQASLYNKTDLIYGNYTGFSSATMRENTYANYTIDYTTGDTMDFATVFGVLFSSITGLLAGANMSEKRIENKFIMFQVPIFYLGELKRPSRSIPTGSVTALLFVFFILITEALLMAGTTSRFVLTNNYLFLQDINIWEPFVVIGIIAATFSACLSGLVGASRILEALAIDEIFGPLFHWIRGGTTHRGNPWAAVLFTFILVQLTLLIGSMNKIAPIVTIFFLLAYFAVNLSCLALDLASAPNFRPTFKYFSWHTALIGAVGSIIMCFIVSAAFASIAIGVLIGFICMLHLRDFPRASWGSISQALIFHQVRKYLLMLDPRKEHVKFWRPQMLLLVSNPRSSINLIDFVNDMKKGGLFILGHVKTGHMDVGSNDVCSQEYPYWVSLIDNMKIKAFVDMTLAPTIRDGVLQLMRLSGLGGLRPNTVILGFYDGATPEDKLRNRSFFKRRWLKSSTPINTLATPAFHQQETIQSGRMEGASTITLNSFNSSTAINGNDMYPIFNFGELRQENEEKELDAHSYVQIIKDALHLNKSVCLARNFHQLQKDEIEINRRKVFVDIWPVNFIFPETSTQFDVTCLYMLQLATILAMVKPWKTRATLRVFLCIDAINDNALRTQQHLDELLSQLRINAQTRMIAWENVTSLLNIAPTVTNDSAATIPVEQQASATTTTTAASTNSFVDINDVYVRGVNELIRQQCDNTSCLYLYLPRPPKDKTLSQRYIRVLDMLSNDLPPVMFVHGVSSVTCTQL</sequence>
<dbReference type="GO" id="GO:0016020">
    <property type="term" value="C:membrane"/>
    <property type="evidence" value="ECO:0007669"/>
    <property type="project" value="UniProtKB-SubCell"/>
</dbReference>
<evidence type="ECO:0000256" key="2">
    <source>
        <dbReference type="ARBA" id="ARBA00010593"/>
    </source>
</evidence>
<dbReference type="InterPro" id="IPR004841">
    <property type="entry name" value="AA-permease/SLC12A_dom"/>
</dbReference>
<keyword evidence="7 8" id="KW-0472">Membrane</keyword>
<feature type="transmembrane region" description="Helical" evidence="8">
    <location>
        <begin position="99"/>
        <end position="123"/>
    </location>
</feature>
<gene>
    <name evidence="11" type="ORF">EDS130_LOCUS12598</name>
    <name evidence="12" type="ORF">XAT740_LOCUS17745</name>
</gene>
<keyword evidence="13" id="KW-1185">Reference proteome</keyword>
<dbReference type="Gene3D" id="1.20.1740.10">
    <property type="entry name" value="Amino acid/polyamine transporter I"/>
    <property type="match status" value="1"/>
</dbReference>
<feature type="transmembrane region" description="Helical" evidence="8">
    <location>
        <begin position="172"/>
        <end position="196"/>
    </location>
</feature>
<evidence type="ECO:0000313" key="13">
    <source>
        <dbReference type="Proteomes" id="UP000663828"/>
    </source>
</evidence>
<evidence type="ECO:0000313" key="12">
    <source>
        <dbReference type="EMBL" id="CAF1089287.1"/>
    </source>
</evidence>
<dbReference type="PANTHER" id="PTHR11827">
    <property type="entry name" value="SOLUTE CARRIER FAMILY 12, CATION COTRANSPORTERS"/>
    <property type="match status" value="1"/>
</dbReference>